<sequence length="397" mass="46670">MWKTKQNDNKSHIEYVDKQQNSPEIIKCIGHPSTIQDCKSSSSSSSSSVTADKNLLLKQKSRPSNKQQQQHLICKTNSLSCCHHDKLIGFEMRNFIRNLFNKNLESLVYQWLPEIIIELNDFIQEKLSNNSNQCSLLSNKFLETLSNELNENFPFMANITTTTTTTTTATATATQNNNVVIKRLNKLYQNENKIQYYSMMEMKNSSSHPIHHHHQYSSVCYYWPNKKLLSMNNIYYELFNQLRSILKRIDDRLWKLYIGIELLRPNIQDSNQNIRRAHCVMLRKLQTIRLSLIKSMIIDNTWLDYTRERLNILMKIFHYPQIIDLRKQLQQFEKQQYQWLMNGVQQIMSSLLILHDLLLKNFDYIENSNSFYSCSCTTSTSTSSLFGTNSGSMMMFN</sequence>
<protein>
    <recommendedName>
        <fullName evidence="1">Proteasome activator PA28 C-terminal domain-containing protein</fullName>
    </recommendedName>
</protein>
<dbReference type="GO" id="GO:0008537">
    <property type="term" value="C:proteasome activator complex"/>
    <property type="evidence" value="ECO:0007669"/>
    <property type="project" value="InterPro"/>
</dbReference>
<organism evidence="2 3">
    <name type="scientific">Dermatophagoides farinae</name>
    <name type="common">American house dust mite</name>
    <dbReference type="NCBI Taxonomy" id="6954"/>
    <lineage>
        <taxon>Eukaryota</taxon>
        <taxon>Metazoa</taxon>
        <taxon>Ecdysozoa</taxon>
        <taxon>Arthropoda</taxon>
        <taxon>Chelicerata</taxon>
        <taxon>Arachnida</taxon>
        <taxon>Acari</taxon>
        <taxon>Acariformes</taxon>
        <taxon>Sarcoptiformes</taxon>
        <taxon>Astigmata</taxon>
        <taxon>Psoroptidia</taxon>
        <taxon>Analgoidea</taxon>
        <taxon>Pyroglyphidae</taxon>
        <taxon>Dermatophagoidinae</taxon>
        <taxon>Dermatophagoides</taxon>
    </lineage>
</organism>
<name>A0A922IAT3_DERFA</name>
<reference evidence="2" key="1">
    <citation type="submission" date="2013-05" db="EMBL/GenBank/DDBJ databases">
        <authorList>
            <person name="Yim A.K.Y."/>
            <person name="Chan T.F."/>
            <person name="Ji K.M."/>
            <person name="Liu X.Y."/>
            <person name="Zhou J.W."/>
            <person name="Li R.Q."/>
            <person name="Yang K.Y."/>
            <person name="Li J."/>
            <person name="Li M."/>
            <person name="Law P.T.W."/>
            <person name="Wu Y.L."/>
            <person name="Cai Z.L."/>
            <person name="Qin H."/>
            <person name="Bao Y."/>
            <person name="Leung R.K.K."/>
            <person name="Ng P.K.S."/>
            <person name="Zou J."/>
            <person name="Zhong X.J."/>
            <person name="Ran P.X."/>
            <person name="Zhong N.S."/>
            <person name="Liu Z.G."/>
            <person name="Tsui S.K.W."/>
        </authorList>
    </citation>
    <scope>NUCLEOTIDE SEQUENCE</scope>
    <source>
        <strain evidence="2">Derf</strain>
        <tissue evidence="2">Whole organism</tissue>
    </source>
</reference>
<gene>
    <name evidence="2" type="ORF">DERF_002510</name>
</gene>
<dbReference type="InterPro" id="IPR036997">
    <property type="entry name" value="PA28_C_sf"/>
</dbReference>
<dbReference type="AlphaFoldDB" id="A0A922IAT3"/>
<feature type="domain" description="Proteasome activator PA28 C-terminal" evidence="1">
    <location>
        <begin position="230"/>
        <end position="367"/>
    </location>
</feature>
<dbReference type="SUPFAM" id="SSF47216">
    <property type="entry name" value="Proteasome activator"/>
    <property type="match status" value="1"/>
</dbReference>
<proteinExistence type="predicted"/>
<dbReference type="Proteomes" id="UP000790347">
    <property type="component" value="Unassembled WGS sequence"/>
</dbReference>
<dbReference type="EMBL" id="ASGP02000001">
    <property type="protein sequence ID" value="KAH9528577.1"/>
    <property type="molecule type" value="Genomic_DNA"/>
</dbReference>
<dbReference type="Pfam" id="PF02252">
    <property type="entry name" value="PA28_C"/>
    <property type="match status" value="1"/>
</dbReference>
<accession>A0A922IAT3</accession>
<evidence type="ECO:0000259" key="1">
    <source>
        <dbReference type="Pfam" id="PF02252"/>
    </source>
</evidence>
<evidence type="ECO:0000313" key="2">
    <source>
        <dbReference type="EMBL" id="KAH9528577.1"/>
    </source>
</evidence>
<comment type="caution">
    <text evidence="2">The sequence shown here is derived from an EMBL/GenBank/DDBJ whole genome shotgun (WGS) entry which is preliminary data.</text>
</comment>
<keyword evidence="3" id="KW-1185">Reference proteome</keyword>
<dbReference type="InterPro" id="IPR036252">
    <property type="entry name" value="Proteasome_activ_sf"/>
</dbReference>
<evidence type="ECO:0000313" key="3">
    <source>
        <dbReference type="Proteomes" id="UP000790347"/>
    </source>
</evidence>
<dbReference type="Gene3D" id="1.20.120.180">
    <property type="entry name" value="Proteasome activator pa28, C-terminal domain"/>
    <property type="match status" value="1"/>
</dbReference>
<reference evidence="2" key="2">
    <citation type="journal article" date="2022" name="Res Sq">
        <title>Comparative Genomics Reveals Insights into the Divergent Evolution of Astigmatic Mites and Household Pest Adaptations.</title>
        <authorList>
            <person name="Xiong Q."/>
            <person name="Wan A.T.-Y."/>
            <person name="Liu X.-Y."/>
            <person name="Fung C.S.-H."/>
            <person name="Xiao X."/>
            <person name="Malainual N."/>
            <person name="Hou J."/>
            <person name="Wang L."/>
            <person name="Wang M."/>
            <person name="Yang K."/>
            <person name="Cui Y."/>
            <person name="Leung E."/>
            <person name="Nong W."/>
            <person name="Shin S.-K."/>
            <person name="Au S."/>
            <person name="Jeong K.Y."/>
            <person name="Chew F.T."/>
            <person name="Hui J."/>
            <person name="Leung T.F."/>
            <person name="Tungtrongchitr A."/>
            <person name="Zhong N."/>
            <person name="Liu Z."/>
            <person name="Tsui S."/>
        </authorList>
    </citation>
    <scope>NUCLEOTIDE SEQUENCE</scope>
    <source>
        <strain evidence="2">Derf</strain>
        <tissue evidence="2">Whole organism</tissue>
    </source>
</reference>
<dbReference type="InterPro" id="IPR003186">
    <property type="entry name" value="PA28_C"/>
</dbReference>